<evidence type="ECO:0000313" key="2">
    <source>
        <dbReference type="EMBL" id="MEC4718926.1"/>
    </source>
</evidence>
<reference evidence="2 3" key="1">
    <citation type="submission" date="2023-10" db="EMBL/GenBank/DDBJ databases">
        <title>Noviherbaspirillum sp. CPCC 100848 genome assembly.</title>
        <authorList>
            <person name="Li X.Y."/>
            <person name="Fang X.M."/>
        </authorList>
    </citation>
    <scope>NUCLEOTIDE SEQUENCE [LARGE SCALE GENOMIC DNA]</scope>
    <source>
        <strain evidence="2 3">CPCC 100848</strain>
    </source>
</reference>
<feature type="chain" id="PRO_5046001495" evidence="1">
    <location>
        <begin position="24"/>
        <end position="104"/>
    </location>
</feature>
<protein>
    <submittedName>
        <fullName evidence="2">Uncharacterized protein</fullName>
    </submittedName>
</protein>
<evidence type="ECO:0000313" key="3">
    <source>
        <dbReference type="Proteomes" id="UP001352263"/>
    </source>
</evidence>
<evidence type="ECO:0000256" key="1">
    <source>
        <dbReference type="SAM" id="SignalP"/>
    </source>
</evidence>
<sequence>MPKLLTTFLLIAASLALAPAARAECGFAQNDDTLTIVVGQGAKSCFSSEEFRTAFKAQVTAALEGDSVPNTKKRKAFDDRNSTGRKLWSIAERRHQAGTYFGQR</sequence>
<comment type="caution">
    <text evidence="2">The sequence shown here is derived from an EMBL/GenBank/DDBJ whole genome shotgun (WGS) entry which is preliminary data.</text>
</comment>
<accession>A0ABU6J694</accession>
<feature type="signal peptide" evidence="1">
    <location>
        <begin position="1"/>
        <end position="23"/>
    </location>
</feature>
<keyword evidence="3" id="KW-1185">Reference proteome</keyword>
<proteinExistence type="predicted"/>
<name>A0ABU6J694_9BURK</name>
<dbReference type="EMBL" id="JAWIIV010000004">
    <property type="protein sequence ID" value="MEC4718926.1"/>
    <property type="molecule type" value="Genomic_DNA"/>
</dbReference>
<dbReference type="RefSeq" id="WP_326505643.1">
    <property type="nucleotide sequence ID" value="NZ_JAWIIV010000004.1"/>
</dbReference>
<keyword evidence="1" id="KW-0732">Signal</keyword>
<gene>
    <name evidence="2" type="ORF">RY831_07195</name>
</gene>
<dbReference type="Proteomes" id="UP001352263">
    <property type="component" value="Unassembled WGS sequence"/>
</dbReference>
<organism evidence="2 3">
    <name type="scientific">Noviherbaspirillum album</name>
    <dbReference type="NCBI Taxonomy" id="3080276"/>
    <lineage>
        <taxon>Bacteria</taxon>
        <taxon>Pseudomonadati</taxon>
        <taxon>Pseudomonadota</taxon>
        <taxon>Betaproteobacteria</taxon>
        <taxon>Burkholderiales</taxon>
        <taxon>Oxalobacteraceae</taxon>
        <taxon>Noviherbaspirillum</taxon>
    </lineage>
</organism>